<dbReference type="AlphaFoldDB" id="A0A1M7SHQ6"/>
<evidence type="ECO:0000313" key="3">
    <source>
        <dbReference type="Proteomes" id="UP000184207"/>
    </source>
</evidence>
<keyword evidence="3" id="KW-1185">Reference proteome</keyword>
<organism evidence="2 3">
    <name type="scientific">Fervidobacterium gondwanense DSM 13020</name>
    <dbReference type="NCBI Taxonomy" id="1121883"/>
    <lineage>
        <taxon>Bacteria</taxon>
        <taxon>Thermotogati</taxon>
        <taxon>Thermotogota</taxon>
        <taxon>Thermotogae</taxon>
        <taxon>Thermotogales</taxon>
        <taxon>Fervidobacteriaceae</taxon>
        <taxon>Fervidobacterium</taxon>
    </lineage>
</organism>
<dbReference type="RefSeq" id="WP_072758763.1">
    <property type="nucleotide sequence ID" value="NZ_FRDJ01000004.1"/>
</dbReference>
<dbReference type="EMBL" id="FRDJ01000004">
    <property type="protein sequence ID" value="SHN58026.1"/>
    <property type="molecule type" value="Genomic_DNA"/>
</dbReference>
<dbReference type="STRING" id="1121883.SAMN02745226_00877"/>
<protein>
    <recommendedName>
        <fullName evidence="1">Flagellar Assembly Protein A N-terminal region domain-containing protein</fullName>
    </recommendedName>
</protein>
<evidence type="ECO:0000313" key="2">
    <source>
        <dbReference type="EMBL" id="SHN58026.1"/>
    </source>
</evidence>
<evidence type="ECO:0000259" key="1">
    <source>
        <dbReference type="Pfam" id="PF20250"/>
    </source>
</evidence>
<dbReference type="PANTHER" id="PTHR38032">
    <property type="entry name" value="POLYMERASE-RELATED"/>
    <property type="match status" value="1"/>
</dbReference>
<dbReference type="OrthoDB" id="40998at2"/>
<dbReference type="Proteomes" id="UP000184207">
    <property type="component" value="Unassembled WGS sequence"/>
</dbReference>
<dbReference type="Pfam" id="PF03961">
    <property type="entry name" value="FapA"/>
    <property type="match status" value="1"/>
</dbReference>
<proteinExistence type="predicted"/>
<dbReference type="InterPro" id="IPR005646">
    <property type="entry name" value="FapA"/>
</dbReference>
<dbReference type="InterPro" id="IPR046866">
    <property type="entry name" value="FapA_N"/>
</dbReference>
<sequence>MDIIKAKEITEVFDEIEKRYGQTWYEIVAVEIQTDEHGEIKAVAKPLHGKFHPQTAHRDVERVKVKETVQDLLNVETLSALEDKVKEYENFKVNVTISDDEMKAFVTIIPGIINEMPTKDELAEALFNAGVVFGIKQDVLERIVNEKMTYQPILVAEGKEPQPPEDAKIDYKFKFLTGDLIEPGEEIPYCLSGQILAEKIPAIPGTPGHTVTGKELPARQGKDFDLRAFSGQNTKIEGDKIVATVSGQPYIDEQGRVCVKEVLVLSEKEISSQKSFDFPGSIMVNCGLDGNYRINSGKDVFIKGIVSGHVEINASGNVYINGGFFGRSKGKILAAGDVSAQFFSECVVISRRSVYSNDYIMNSEVIAGKAVVVRGKGTIIGGKVKAVELIEVREAGNVSEVSTVLEVGIDFDYEKNKTELTHRIRILIDEINELGILCHKLREIYKSVPAKEQEKVKSAIIRAELQRKELIAKLNTVRGEISKLKFVANQEALSKSPRIVIRESCIQELR</sequence>
<dbReference type="InterPro" id="IPR046865">
    <property type="entry name" value="FapA_b_solenoid"/>
</dbReference>
<dbReference type="PANTHER" id="PTHR38032:SF1">
    <property type="entry name" value="RNA-BINDING PROTEIN KHPB N-TERMINAL DOMAIN-CONTAINING PROTEIN"/>
    <property type="match status" value="1"/>
</dbReference>
<reference evidence="3" key="1">
    <citation type="submission" date="2016-12" db="EMBL/GenBank/DDBJ databases">
        <authorList>
            <person name="Varghese N."/>
            <person name="Submissions S."/>
        </authorList>
    </citation>
    <scope>NUCLEOTIDE SEQUENCE [LARGE SCALE GENOMIC DNA]</scope>
    <source>
        <strain evidence="3">DSM 13020</strain>
    </source>
</reference>
<accession>A0A1M7SHQ6</accession>
<dbReference type="Pfam" id="PF20250">
    <property type="entry name" value="FapA_N"/>
    <property type="match status" value="1"/>
</dbReference>
<name>A0A1M7SHQ6_FERGO</name>
<feature type="domain" description="Flagellar Assembly Protein A N-terminal region" evidence="1">
    <location>
        <begin position="93"/>
        <end position="253"/>
    </location>
</feature>
<gene>
    <name evidence="2" type="ORF">SAMN02745226_00877</name>
</gene>